<feature type="domain" description="HTH lysR-type" evidence="6">
    <location>
        <begin position="1"/>
        <end position="58"/>
    </location>
</feature>
<dbReference type="SUPFAM" id="SSF53850">
    <property type="entry name" value="Periplasmic binding protein-like II"/>
    <property type="match status" value="1"/>
</dbReference>
<dbReference type="PROSITE" id="PS50931">
    <property type="entry name" value="HTH_LYSR"/>
    <property type="match status" value="1"/>
</dbReference>
<dbReference type="PANTHER" id="PTHR30346">
    <property type="entry name" value="TRANSCRIPTIONAL DUAL REGULATOR HCAR-RELATED"/>
    <property type="match status" value="1"/>
</dbReference>
<keyword evidence="4" id="KW-0804">Transcription</keyword>
<evidence type="ECO:0000256" key="4">
    <source>
        <dbReference type="ARBA" id="ARBA00023163"/>
    </source>
</evidence>
<dbReference type="GO" id="GO:0032993">
    <property type="term" value="C:protein-DNA complex"/>
    <property type="evidence" value="ECO:0007669"/>
    <property type="project" value="TreeGrafter"/>
</dbReference>
<dbReference type="Pfam" id="PF00126">
    <property type="entry name" value="HTH_1"/>
    <property type="match status" value="1"/>
</dbReference>
<dbReference type="GO" id="GO:0003677">
    <property type="term" value="F:DNA binding"/>
    <property type="evidence" value="ECO:0007669"/>
    <property type="project" value="UniProtKB-KW"/>
</dbReference>
<reference evidence="7" key="1">
    <citation type="submission" date="2020-10" db="EMBL/GenBank/DDBJ databases">
        <authorList>
            <person name="Gilroy R."/>
        </authorList>
    </citation>
    <scope>NUCLEOTIDE SEQUENCE</scope>
    <source>
        <strain evidence="7">ChiSxjej2B14-8506</strain>
    </source>
</reference>
<dbReference type="InterPro" id="IPR000847">
    <property type="entry name" value="LysR_HTH_N"/>
</dbReference>
<keyword evidence="3" id="KW-0238">DNA-binding</keyword>
<dbReference type="PRINTS" id="PR00039">
    <property type="entry name" value="HTHLYSR"/>
</dbReference>
<evidence type="ECO:0000256" key="5">
    <source>
        <dbReference type="SAM" id="MobiDB-lite"/>
    </source>
</evidence>
<dbReference type="CDD" id="cd05466">
    <property type="entry name" value="PBP2_LTTR_substrate"/>
    <property type="match status" value="1"/>
</dbReference>
<evidence type="ECO:0000256" key="1">
    <source>
        <dbReference type="ARBA" id="ARBA00009437"/>
    </source>
</evidence>
<feature type="region of interest" description="Disordered" evidence="5">
    <location>
        <begin position="182"/>
        <end position="215"/>
    </location>
</feature>
<evidence type="ECO:0000259" key="6">
    <source>
        <dbReference type="PROSITE" id="PS50931"/>
    </source>
</evidence>
<dbReference type="EMBL" id="DVNK01000002">
    <property type="protein sequence ID" value="HIU45664.1"/>
    <property type="molecule type" value="Genomic_DNA"/>
</dbReference>
<evidence type="ECO:0000256" key="3">
    <source>
        <dbReference type="ARBA" id="ARBA00023125"/>
    </source>
</evidence>
<dbReference type="Gene3D" id="3.40.190.10">
    <property type="entry name" value="Periplasmic binding protein-like II"/>
    <property type="match status" value="3"/>
</dbReference>
<dbReference type="GO" id="GO:0003700">
    <property type="term" value="F:DNA-binding transcription factor activity"/>
    <property type="evidence" value="ECO:0007669"/>
    <property type="project" value="InterPro"/>
</dbReference>
<evidence type="ECO:0000256" key="2">
    <source>
        <dbReference type="ARBA" id="ARBA00023015"/>
    </source>
</evidence>
<dbReference type="AlphaFoldDB" id="A0A9D1S322"/>
<dbReference type="SUPFAM" id="SSF46785">
    <property type="entry name" value="Winged helix' DNA-binding domain"/>
    <property type="match status" value="1"/>
</dbReference>
<dbReference type="Gene3D" id="1.10.10.10">
    <property type="entry name" value="Winged helix-like DNA-binding domain superfamily/Winged helix DNA-binding domain"/>
    <property type="match status" value="1"/>
</dbReference>
<reference evidence="7" key="2">
    <citation type="journal article" date="2021" name="PeerJ">
        <title>Extensive microbial diversity within the chicken gut microbiome revealed by metagenomics and culture.</title>
        <authorList>
            <person name="Gilroy R."/>
            <person name="Ravi A."/>
            <person name="Getino M."/>
            <person name="Pursley I."/>
            <person name="Horton D.L."/>
            <person name="Alikhan N.F."/>
            <person name="Baker D."/>
            <person name="Gharbi K."/>
            <person name="Hall N."/>
            <person name="Watson M."/>
            <person name="Adriaenssens E.M."/>
            <person name="Foster-Nyarko E."/>
            <person name="Jarju S."/>
            <person name="Secka A."/>
            <person name="Antonio M."/>
            <person name="Oren A."/>
            <person name="Chaudhuri R.R."/>
            <person name="La Ragione R."/>
            <person name="Hildebrand F."/>
            <person name="Pallen M.J."/>
        </authorList>
    </citation>
    <scope>NUCLEOTIDE SEQUENCE</scope>
    <source>
        <strain evidence="7">ChiSxjej2B14-8506</strain>
    </source>
</reference>
<dbReference type="InterPro" id="IPR036390">
    <property type="entry name" value="WH_DNA-bd_sf"/>
</dbReference>
<keyword evidence="2" id="KW-0805">Transcription regulation</keyword>
<comment type="similarity">
    <text evidence="1">Belongs to the LysR transcriptional regulatory family.</text>
</comment>
<accession>A0A9D1S322</accession>
<evidence type="ECO:0000313" key="7">
    <source>
        <dbReference type="EMBL" id="HIU45664.1"/>
    </source>
</evidence>
<organism evidence="7 8">
    <name type="scientific">Candidatus Fimadaptatus faecigallinarum</name>
    <dbReference type="NCBI Taxonomy" id="2840814"/>
    <lineage>
        <taxon>Bacteria</taxon>
        <taxon>Bacillati</taxon>
        <taxon>Bacillota</taxon>
        <taxon>Clostridia</taxon>
        <taxon>Eubacteriales</taxon>
        <taxon>Candidatus Fimadaptatus</taxon>
    </lineage>
</organism>
<comment type="caution">
    <text evidence="7">The sequence shown here is derived from an EMBL/GenBank/DDBJ whole genome shotgun (WGS) entry which is preliminary data.</text>
</comment>
<dbReference type="Pfam" id="PF03466">
    <property type="entry name" value="LysR_substrate"/>
    <property type="match status" value="2"/>
</dbReference>
<name>A0A9D1S322_9FIRM</name>
<dbReference type="PANTHER" id="PTHR30346:SF0">
    <property type="entry name" value="HCA OPERON TRANSCRIPTIONAL ACTIVATOR HCAR"/>
    <property type="match status" value="1"/>
</dbReference>
<protein>
    <submittedName>
        <fullName evidence="7">LysR family transcriptional regulator</fullName>
    </submittedName>
</protein>
<dbReference type="FunFam" id="1.10.10.10:FF:000001">
    <property type="entry name" value="LysR family transcriptional regulator"/>
    <property type="match status" value="1"/>
</dbReference>
<dbReference type="Proteomes" id="UP000824123">
    <property type="component" value="Unassembled WGS sequence"/>
</dbReference>
<gene>
    <name evidence="7" type="ORF">IAC59_00220</name>
</gene>
<evidence type="ECO:0000313" key="8">
    <source>
        <dbReference type="Proteomes" id="UP000824123"/>
    </source>
</evidence>
<sequence>MELRQLSYFIAVVEQGTITGAARALHMSQPPLTAQMHALESELGCALFEHVGRRLRITEAGRALYAHAKSITALCQSAVDEMADLSAGAGGVLRLGIISSVCGEEFIGWLGEFHRAHPDVRFDLSEANTYQLLSELRARALDMAIVRTPFAAPDMTALPLRREPMLAVGRAEFFEAAAVNTDSRRSAPGSPRDAALDSAATGGMRAGDETTSPDADDVVGLDALRDSPVLVYRRWEGILRDRFERLGIAPRIVCVNDNAQTTLALAHEGLGIALVPASTLSGRAADGLIRRTLNEPDTVSDITAIYRNDAELPALARLFLQALPI</sequence>
<proteinExistence type="inferred from homology"/>
<dbReference type="InterPro" id="IPR036388">
    <property type="entry name" value="WH-like_DNA-bd_sf"/>
</dbReference>
<dbReference type="InterPro" id="IPR005119">
    <property type="entry name" value="LysR_subst-bd"/>
</dbReference>